<feature type="transmembrane region" description="Helical" evidence="7">
    <location>
        <begin position="249"/>
        <end position="267"/>
    </location>
</feature>
<proteinExistence type="predicted"/>
<dbReference type="PROSITE" id="PS50893">
    <property type="entry name" value="ABC_TRANSPORTER_2"/>
    <property type="match status" value="1"/>
</dbReference>
<dbReference type="InterPro" id="IPR039421">
    <property type="entry name" value="Type_1_exporter"/>
</dbReference>
<feature type="transmembrane region" description="Helical" evidence="7">
    <location>
        <begin position="60"/>
        <end position="78"/>
    </location>
</feature>
<dbReference type="SMART" id="SM00382">
    <property type="entry name" value="AAA"/>
    <property type="match status" value="1"/>
</dbReference>
<evidence type="ECO:0000313" key="10">
    <source>
        <dbReference type="EMBL" id="MPR29579.1"/>
    </source>
</evidence>
<evidence type="ECO:0000259" key="9">
    <source>
        <dbReference type="PROSITE" id="PS50929"/>
    </source>
</evidence>
<evidence type="ECO:0000256" key="7">
    <source>
        <dbReference type="SAM" id="Phobius"/>
    </source>
</evidence>
<dbReference type="Pfam" id="PF00664">
    <property type="entry name" value="ABC_membrane"/>
    <property type="match status" value="1"/>
</dbReference>
<dbReference type="GO" id="GO:0030256">
    <property type="term" value="C:type I protein secretion system complex"/>
    <property type="evidence" value="ECO:0007669"/>
    <property type="project" value="InterPro"/>
</dbReference>
<dbReference type="Proteomes" id="UP000403266">
    <property type="component" value="Unassembled WGS sequence"/>
</dbReference>
<dbReference type="GO" id="GO:0005886">
    <property type="term" value="C:plasma membrane"/>
    <property type="evidence" value="ECO:0007669"/>
    <property type="project" value="UniProtKB-SubCell"/>
</dbReference>
<keyword evidence="4" id="KW-0067">ATP-binding</keyword>
<dbReference type="Gene3D" id="3.40.50.300">
    <property type="entry name" value="P-loop containing nucleotide triphosphate hydrolases"/>
    <property type="match status" value="1"/>
</dbReference>
<evidence type="ECO:0000256" key="4">
    <source>
        <dbReference type="ARBA" id="ARBA00022840"/>
    </source>
</evidence>
<dbReference type="GO" id="GO:0016887">
    <property type="term" value="F:ATP hydrolysis activity"/>
    <property type="evidence" value="ECO:0007669"/>
    <property type="project" value="InterPro"/>
</dbReference>
<keyword evidence="3" id="KW-0547">Nucleotide-binding</keyword>
<accession>A0A5N7MSX7</accession>
<keyword evidence="11" id="KW-1185">Reference proteome</keyword>
<dbReference type="EMBL" id="VOSK01000245">
    <property type="protein sequence ID" value="MPR29579.1"/>
    <property type="molecule type" value="Genomic_DNA"/>
</dbReference>
<protein>
    <submittedName>
        <fullName evidence="10">Type I secretion system permease/ATPase</fullName>
    </submittedName>
</protein>
<dbReference type="AlphaFoldDB" id="A0A5N7MSX7"/>
<evidence type="ECO:0000256" key="6">
    <source>
        <dbReference type="ARBA" id="ARBA00023136"/>
    </source>
</evidence>
<feature type="transmembrane region" description="Helical" evidence="7">
    <location>
        <begin position="16"/>
        <end position="40"/>
    </location>
</feature>
<dbReference type="PANTHER" id="PTHR24221:SF248">
    <property type="entry name" value="ABC TRANSPORTER TRANSMEMBRANE REGION"/>
    <property type="match status" value="1"/>
</dbReference>
<dbReference type="Pfam" id="PF00005">
    <property type="entry name" value="ABC_tran"/>
    <property type="match status" value="1"/>
</dbReference>
<dbReference type="PROSITE" id="PS51257">
    <property type="entry name" value="PROKAR_LIPOPROTEIN"/>
    <property type="match status" value="1"/>
</dbReference>
<gene>
    <name evidence="10" type="ORF">FS320_31965</name>
</gene>
<dbReference type="SUPFAM" id="SSF90123">
    <property type="entry name" value="ABC transporter transmembrane region"/>
    <property type="match status" value="1"/>
</dbReference>
<evidence type="ECO:0000256" key="5">
    <source>
        <dbReference type="ARBA" id="ARBA00022989"/>
    </source>
</evidence>
<dbReference type="InterPro" id="IPR010128">
    <property type="entry name" value="ATPase_T1SS_PrtD-like"/>
</dbReference>
<dbReference type="GO" id="GO:0140359">
    <property type="term" value="F:ABC-type transporter activity"/>
    <property type="evidence" value="ECO:0007669"/>
    <property type="project" value="InterPro"/>
</dbReference>
<feature type="transmembrane region" description="Helical" evidence="7">
    <location>
        <begin position="135"/>
        <end position="155"/>
    </location>
</feature>
<keyword evidence="2 7" id="KW-0812">Transmembrane</keyword>
<sequence>MTSVDRAIRQTPLEAALTACTSSFLLVFAYSCGFNLLLLAPSIYLLQVYDRVLSSRSVDTLAMLTLIVCLAVLAGALLDTVRRAALTRVATWLDERLRPVVLLAAFEYASQPNSGRANEAYRDLGTLRQFIESPIAILLFDLLWAPLFLSVLFLLDPLLGGIGTACAILLFGFALLGEISTRRPLAQAAIAQARSVNHLWHALNNFHIMQAFGMVNGAMRQVYNDAEVAKTAFQAATRRTERIQALARPTRALAQVLIMGAATWLVLEEQRNPGIIFASSLLFGRGLAPIEGVAGGWRMISSMRDAYRRLDEILVTAPATQPHRLKLPEPVGYLSVSDVSYRPPGGNAFVLKSVSLRLLPGECLGLIGPSGSGKSVLGHLIAGLSNPALGCITLDTIQVATWRRAARGSCVGYLPQEIELVGASIAEAISCLTDPDRAEVVKAAQMAGMHEIIMRLPRAYDTEMSEAASRLLLGQRQRLGVARACFGRPRLVVLDEPNAHLDHKGEQILFNAIESLKAVGTTIIVITHRTGILPVTDKIAILEDGMLSAFGRSQDIFERYLRCPQIKVSR</sequence>
<keyword evidence="5 7" id="KW-1133">Transmembrane helix</keyword>
<dbReference type="InterPro" id="IPR036640">
    <property type="entry name" value="ABC1_TM_sf"/>
</dbReference>
<dbReference type="GO" id="GO:0005524">
    <property type="term" value="F:ATP binding"/>
    <property type="evidence" value="ECO:0007669"/>
    <property type="project" value="UniProtKB-KW"/>
</dbReference>
<dbReference type="Gene3D" id="1.20.1560.10">
    <property type="entry name" value="ABC transporter type 1, transmembrane domain"/>
    <property type="match status" value="1"/>
</dbReference>
<dbReference type="PROSITE" id="PS50929">
    <property type="entry name" value="ABC_TM1F"/>
    <property type="match status" value="1"/>
</dbReference>
<dbReference type="RefSeq" id="WP_152716471.1">
    <property type="nucleotide sequence ID" value="NZ_VOSJ01000265.1"/>
</dbReference>
<feature type="transmembrane region" description="Helical" evidence="7">
    <location>
        <begin position="161"/>
        <end position="179"/>
    </location>
</feature>
<evidence type="ECO:0000256" key="2">
    <source>
        <dbReference type="ARBA" id="ARBA00022692"/>
    </source>
</evidence>
<dbReference type="SUPFAM" id="SSF52540">
    <property type="entry name" value="P-loop containing nucleoside triphosphate hydrolases"/>
    <property type="match status" value="1"/>
</dbReference>
<dbReference type="InterPro" id="IPR003593">
    <property type="entry name" value="AAA+_ATPase"/>
</dbReference>
<reference evidence="10 11" key="1">
    <citation type="journal article" date="2019" name="Syst. Appl. Microbiol.">
        <title>Microvirga tunisiensis sp. nov., a root nodule symbiotic bacterium isolated from Lupinus micranthus and L. luteus grown in Northern Tunisia.</title>
        <authorList>
            <person name="Msaddak A."/>
            <person name="Rejili M."/>
            <person name="Duran D."/>
            <person name="Mars M."/>
            <person name="Palacios J.M."/>
            <person name="Ruiz-Argueso T."/>
            <person name="Rey L."/>
            <person name="Imperial J."/>
        </authorList>
    </citation>
    <scope>NUCLEOTIDE SEQUENCE [LARGE SCALE GENOMIC DNA]</scope>
    <source>
        <strain evidence="10 11">Lmie10</strain>
    </source>
</reference>
<evidence type="ECO:0000313" key="11">
    <source>
        <dbReference type="Proteomes" id="UP000403266"/>
    </source>
</evidence>
<comment type="caution">
    <text evidence="10">The sequence shown here is derived from an EMBL/GenBank/DDBJ whole genome shotgun (WGS) entry which is preliminary data.</text>
</comment>
<comment type="subcellular location">
    <subcellularLocation>
        <location evidence="1">Cell membrane</location>
        <topology evidence="1">Multi-pass membrane protein</topology>
    </subcellularLocation>
</comment>
<dbReference type="InterPro" id="IPR003439">
    <property type="entry name" value="ABC_transporter-like_ATP-bd"/>
</dbReference>
<dbReference type="InterPro" id="IPR011527">
    <property type="entry name" value="ABC1_TM_dom"/>
</dbReference>
<dbReference type="GO" id="GO:0030253">
    <property type="term" value="P:protein secretion by the type I secretion system"/>
    <property type="evidence" value="ECO:0007669"/>
    <property type="project" value="InterPro"/>
</dbReference>
<organism evidence="10 11">
    <name type="scientific">Microvirga tunisiensis</name>
    <dbReference type="NCBI Taxonomy" id="2108360"/>
    <lineage>
        <taxon>Bacteria</taxon>
        <taxon>Pseudomonadati</taxon>
        <taxon>Pseudomonadota</taxon>
        <taxon>Alphaproteobacteria</taxon>
        <taxon>Hyphomicrobiales</taxon>
        <taxon>Methylobacteriaceae</taxon>
        <taxon>Microvirga</taxon>
    </lineage>
</organism>
<dbReference type="OrthoDB" id="9808328at2"/>
<dbReference type="NCBIfam" id="TIGR01842">
    <property type="entry name" value="type_I_sec_PrtD"/>
    <property type="match status" value="1"/>
</dbReference>
<evidence type="ECO:0000256" key="3">
    <source>
        <dbReference type="ARBA" id="ARBA00022741"/>
    </source>
</evidence>
<evidence type="ECO:0000256" key="1">
    <source>
        <dbReference type="ARBA" id="ARBA00004651"/>
    </source>
</evidence>
<dbReference type="InterPro" id="IPR027417">
    <property type="entry name" value="P-loop_NTPase"/>
</dbReference>
<dbReference type="PANTHER" id="PTHR24221">
    <property type="entry name" value="ATP-BINDING CASSETTE SUB-FAMILY B"/>
    <property type="match status" value="1"/>
</dbReference>
<feature type="domain" description="ABC transporter" evidence="8">
    <location>
        <begin position="334"/>
        <end position="569"/>
    </location>
</feature>
<dbReference type="GO" id="GO:0034040">
    <property type="term" value="F:ATPase-coupled lipid transmembrane transporter activity"/>
    <property type="evidence" value="ECO:0007669"/>
    <property type="project" value="TreeGrafter"/>
</dbReference>
<feature type="domain" description="ABC transmembrane type-1" evidence="9">
    <location>
        <begin position="25"/>
        <end position="302"/>
    </location>
</feature>
<name>A0A5N7MSX7_9HYPH</name>
<evidence type="ECO:0000259" key="8">
    <source>
        <dbReference type="PROSITE" id="PS50893"/>
    </source>
</evidence>
<keyword evidence="6 7" id="KW-0472">Membrane</keyword>